<dbReference type="SUPFAM" id="SSF52540">
    <property type="entry name" value="P-loop containing nucleoside triphosphate hydrolases"/>
    <property type="match status" value="1"/>
</dbReference>
<sequence>MAQAGMCELLDKSLAESKDISPSDKMFLHNEVMYPTMICCPETLKILDTFEARSDDVILVGYPKTGTNWVGQILVELEAVSGKYDDEERKKRRTRQRESELSLFPYLEFGDPEKFERMKQLPSRRRIKTHLAPQTLPKSIFKNKTKILVLFRNPKDTAVSYFHFANGMKLFPTQKTWDEFFPDFIRGTVPWGLYLDHIMEWNKYLDDKNVMFITYEEIKENPALGVKRMAEFFDFSVSEQEIQFIVEKTSFKTMKDEASETHGEMGKSLFRKGIVGDWKNVFSENQNEEMDRKFEESVARTKLGMMLKYDVYCKC</sequence>
<feature type="domain" description="Sulfotransferase" evidence="4">
    <location>
        <begin position="55"/>
        <end position="301"/>
    </location>
</feature>
<dbReference type="EC" id="2.8.2.-" evidence="3"/>
<gene>
    <name evidence="6" type="primary">LOC129326094</name>
</gene>
<dbReference type="PANTHER" id="PTHR11783">
    <property type="entry name" value="SULFOTRANSFERASE SULT"/>
    <property type="match status" value="1"/>
</dbReference>
<evidence type="ECO:0000256" key="2">
    <source>
        <dbReference type="ARBA" id="ARBA00022679"/>
    </source>
</evidence>
<dbReference type="GeneID" id="129326094"/>
<dbReference type="Pfam" id="PF00685">
    <property type="entry name" value="Sulfotransfer_1"/>
    <property type="match status" value="1"/>
</dbReference>
<comment type="similarity">
    <text evidence="1 3">Belongs to the sulfotransferase 1 family.</text>
</comment>
<dbReference type="AlphaFoldDB" id="A0AA97J3A1"/>
<evidence type="ECO:0000313" key="5">
    <source>
        <dbReference type="Proteomes" id="UP001190640"/>
    </source>
</evidence>
<reference evidence="6" key="1">
    <citation type="submission" date="2025-08" db="UniProtKB">
        <authorList>
            <consortium name="RefSeq"/>
        </authorList>
    </citation>
    <scope>IDENTIFICATION</scope>
    <source>
        <tissue evidence="6">Blood</tissue>
    </source>
</reference>
<dbReference type="KEGG" id="emc:129326094"/>
<dbReference type="GO" id="GO:0008146">
    <property type="term" value="F:sulfotransferase activity"/>
    <property type="evidence" value="ECO:0007669"/>
    <property type="project" value="InterPro"/>
</dbReference>
<keyword evidence="5" id="KW-1185">Reference proteome</keyword>
<dbReference type="Proteomes" id="UP001190640">
    <property type="component" value="Chromosome 1"/>
</dbReference>
<dbReference type="RefSeq" id="XP_054830196.1">
    <property type="nucleotide sequence ID" value="XM_054974221.1"/>
</dbReference>
<dbReference type="Gene3D" id="3.40.50.300">
    <property type="entry name" value="P-loop containing nucleotide triphosphate hydrolases"/>
    <property type="match status" value="1"/>
</dbReference>
<dbReference type="InterPro" id="IPR027417">
    <property type="entry name" value="P-loop_NTPase"/>
</dbReference>
<evidence type="ECO:0000313" key="6">
    <source>
        <dbReference type="RefSeq" id="XP_054830196.1"/>
    </source>
</evidence>
<organism evidence="5 6">
    <name type="scientific">Eublepharis macularius</name>
    <name type="common">Leopard gecko</name>
    <name type="synonym">Cyrtodactylus macularius</name>
    <dbReference type="NCBI Taxonomy" id="481883"/>
    <lineage>
        <taxon>Eukaryota</taxon>
        <taxon>Metazoa</taxon>
        <taxon>Chordata</taxon>
        <taxon>Craniata</taxon>
        <taxon>Vertebrata</taxon>
        <taxon>Euteleostomi</taxon>
        <taxon>Lepidosauria</taxon>
        <taxon>Squamata</taxon>
        <taxon>Bifurcata</taxon>
        <taxon>Gekkota</taxon>
        <taxon>Eublepharidae</taxon>
        <taxon>Eublepharinae</taxon>
        <taxon>Eublepharis</taxon>
    </lineage>
</organism>
<evidence type="ECO:0000256" key="1">
    <source>
        <dbReference type="ARBA" id="ARBA00005771"/>
    </source>
</evidence>
<accession>A0AA97J3A1</accession>
<name>A0AA97J3A1_EUBMA</name>
<proteinExistence type="inferred from homology"/>
<evidence type="ECO:0000259" key="4">
    <source>
        <dbReference type="Pfam" id="PF00685"/>
    </source>
</evidence>
<keyword evidence="2 3" id="KW-0808">Transferase</keyword>
<protein>
    <recommendedName>
        <fullName evidence="3">Sulfotransferase</fullName>
        <ecNumber evidence="3">2.8.2.-</ecNumber>
    </recommendedName>
</protein>
<dbReference type="InterPro" id="IPR000863">
    <property type="entry name" value="Sulfotransferase_dom"/>
</dbReference>
<evidence type="ECO:0000256" key="3">
    <source>
        <dbReference type="RuleBase" id="RU361155"/>
    </source>
</evidence>